<keyword evidence="4" id="KW-1185">Reference proteome</keyword>
<dbReference type="GO" id="GO:0002218">
    <property type="term" value="P:activation of innate immune response"/>
    <property type="evidence" value="ECO:0007669"/>
    <property type="project" value="InterPro"/>
</dbReference>
<dbReference type="InterPro" id="IPR042509">
    <property type="entry name" value="ZCCHC3"/>
</dbReference>
<feature type="domain" description="CCHC-type" evidence="2">
    <location>
        <begin position="329"/>
        <end position="345"/>
    </location>
</feature>
<feature type="domain" description="CCHC-type" evidence="2">
    <location>
        <begin position="310"/>
        <end position="326"/>
    </location>
</feature>
<dbReference type="PANTHER" id="PTHR22639:SF4">
    <property type="entry name" value="ZINC FINGER CCHC DOMAIN-CONTAINING PROTEIN 3"/>
    <property type="match status" value="1"/>
</dbReference>
<evidence type="ECO:0000313" key="4">
    <source>
        <dbReference type="Proteomes" id="UP000008672"/>
    </source>
</evidence>
<dbReference type="InterPro" id="IPR057810">
    <property type="entry name" value="RBD_ZCCHC3_1st"/>
</dbReference>
<dbReference type="eggNOG" id="KOG4400">
    <property type="taxonomic scope" value="Eukaryota"/>
</dbReference>
<name>H3AHH8_LATCH</name>
<dbReference type="GO" id="GO:0003690">
    <property type="term" value="F:double-stranded DNA binding"/>
    <property type="evidence" value="ECO:0007669"/>
    <property type="project" value="InterPro"/>
</dbReference>
<reference evidence="3" key="3">
    <citation type="submission" date="2025-09" db="UniProtKB">
        <authorList>
            <consortium name="Ensembl"/>
        </authorList>
    </citation>
    <scope>IDENTIFICATION</scope>
</reference>
<dbReference type="AlphaFoldDB" id="H3AHH8"/>
<protein>
    <recommendedName>
        <fullName evidence="2">CCHC-type domain-containing protein</fullName>
    </recommendedName>
</protein>
<feature type="region of interest" description="Disordered" evidence="1">
    <location>
        <begin position="1"/>
        <end position="20"/>
    </location>
</feature>
<dbReference type="FunCoup" id="H3AHH8">
    <property type="interactions" value="577"/>
</dbReference>
<accession>H3AHH8</accession>
<dbReference type="Pfam" id="PF23057">
    <property type="entry name" value="RBD_ZCCHC3_1st"/>
    <property type="match status" value="1"/>
</dbReference>
<dbReference type="Pfam" id="PF23058">
    <property type="entry name" value="RBD_ZCCHC3_2nd"/>
    <property type="match status" value="1"/>
</dbReference>
<feature type="region of interest" description="Disordered" evidence="1">
    <location>
        <begin position="72"/>
        <end position="96"/>
    </location>
</feature>
<dbReference type="SMART" id="SM00343">
    <property type="entry name" value="ZnF_C2HC"/>
    <property type="match status" value="3"/>
</dbReference>
<dbReference type="GO" id="GO:0003723">
    <property type="term" value="F:RNA binding"/>
    <property type="evidence" value="ECO:0007669"/>
    <property type="project" value="InterPro"/>
</dbReference>
<dbReference type="InterPro" id="IPR001878">
    <property type="entry name" value="Znf_CCHC"/>
</dbReference>
<sequence length="387" mass="44399">MQSESGGLPERQVVQDWSSAVEEEGMNNIMEIAEKEMEKGIEFVSKILEKNDNLKEKENLQNNLKKKEANLNENLEDKGKEKGEIPVEDPLEGPSTRAKKLYSEALGGKKKRNEDYYSYTDHRRKNVVCLHFTGNIIPTRETVGKDLLMESMQFTSIQVYALIHISGSRDFDVSFRNILFLDAFWAKYEKVKDTLYWEDFEVIKITENATRYITILFRNESVPSSDVSFWLRQRCKMLGALSPIYDSNGFWNGGYKVKVQLKTSETGLQHLPNFINIGRDRGYLFYPGQPKVCNKCGSSRHFGANCAKLYCNKCSKTGHESSNCTNMIVCNPCNKEGHLYINCPRSVNNCHSMDYIFNKTVEEDMDLEAEELARKQEEKKSKEGGSL</sequence>
<dbReference type="InParanoid" id="H3AHH8"/>
<dbReference type="Gene3D" id="4.10.60.10">
    <property type="entry name" value="Zinc finger, CCHC-type"/>
    <property type="match status" value="1"/>
</dbReference>
<dbReference type="Proteomes" id="UP000008672">
    <property type="component" value="Unassembled WGS sequence"/>
</dbReference>
<reference evidence="4" key="1">
    <citation type="submission" date="2011-08" db="EMBL/GenBank/DDBJ databases">
        <title>The draft genome of Latimeria chalumnae.</title>
        <authorList>
            <person name="Di Palma F."/>
            <person name="Alfoldi J."/>
            <person name="Johnson J."/>
            <person name="Berlin A."/>
            <person name="Gnerre S."/>
            <person name="Jaffe D."/>
            <person name="MacCallum I."/>
            <person name="Young S."/>
            <person name="Walker B.J."/>
            <person name="Lander E."/>
            <person name="Lindblad-Toh K."/>
        </authorList>
    </citation>
    <scope>NUCLEOTIDE SEQUENCE [LARGE SCALE GENOMIC DNA]</scope>
    <source>
        <strain evidence="4">Wild caught</strain>
    </source>
</reference>
<proteinExistence type="predicted"/>
<feature type="domain" description="CCHC-type" evidence="2">
    <location>
        <begin position="292"/>
        <end position="308"/>
    </location>
</feature>
<feature type="compositionally biased region" description="Basic and acidic residues" evidence="1">
    <location>
        <begin position="72"/>
        <end position="85"/>
    </location>
</feature>
<organism evidence="3 4">
    <name type="scientific">Latimeria chalumnae</name>
    <name type="common">Coelacanth</name>
    <dbReference type="NCBI Taxonomy" id="7897"/>
    <lineage>
        <taxon>Eukaryota</taxon>
        <taxon>Metazoa</taxon>
        <taxon>Chordata</taxon>
        <taxon>Craniata</taxon>
        <taxon>Vertebrata</taxon>
        <taxon>Euteleostomi</taxon>
        <taxon>Coelacanthiformes</taxon>
        <taxon>Coelacanthidae</taxon>
        <taxon>Latimeria</taxon>
    </lineage>
</organism>
<dbReference type="GeneTree" id="ENSGT00530000063983"/>
<dbReference type="STRING" id="7897.ENSLACP00000009099"/>
<dbReference type="OMA" id="GMNNIME"/>
<dbReference type="Ensembl" id="ENSLACT00000009168.1">
    <property type="protein sequence ID" value="ENSLACP00000009099.1"/>
    <property type="gene ID" value="ENSLACG00000008032.1"/>
</dbReference>
<dbReference type="HOGENOM" id="CLU_045922_0_0_1"/>
<evidence type="ECO:0000256" key="1">
    <source>
        <dbReference type="SAM" id="MobiDB-lite"/>
    </source>
</evidence>
<dbReference type="SUPFAM" id="SSF57756">
    <property type="entry name" value="Retrovirus zinc finger-like domains"/>
    <property type="match status" value="1"/>
</dbReference>
<evidence type="ECO:0000313" key="3">
    <source>
        <dbReference type="Ensembl" id="ENSLACP00000009099.1"/>
    </source>
</evidence>
<dbReference type="PANTHER" id="PTHR22639">
    <property type="entry name" value="GAG-RELATED PROTEIN"/>
    <property type="match status" value="1"/>
</dbReference>
<dbReference type="EMBL" id="AFYH01035473">
    <property type="status" value="NOT_ANNOTATED_CDS"/>
    <property type="molecule type" value="Genomic_DNA"/>
</dbReference>
<reference evidence="3" key="2">
    <citation type="submission" date="2025-08" db="UniProtKB">
        <authorList>
            <consortium name="Ensembl"/>
        </authorList>
    </citation>
    <scope>IDENTIFICATION</scope>
</reference>
<dbReference type="GO" id="GO:0008270">
    <property type="term" value="F:zinc ion binding"/>
    <property type="evidence" value="ECO:0007669"/>
    <property type="project" value="InterPro"/>
</dbReference>
<dbReference type="InterPro" id="IPR036875">
    <property type="entry name" value="Znf_CCHC_sf"/>
</dbReference>
<dbReference type="InterPro" id="IPR057811">
    <property type="entry name" value="RBD_ZCCHC3_2nd"/>
</dbReference>
<evidence type="ECO:0000259" key="2">
    <source>
        <dbReference type="SMART" id="SM00343"/>
    </source>
</evidence>